<name>A0ABY4MI85_9ACTN</name>
<sequence length="242" mass="26208">MTQDTQDVQYGTAVASVYDSLIAPAMPAEAAVDRLRPHVTGAHVLEIGVGTGRVAIPVSAIAAQVVGLDNSRPMLDEFRAKTVPRNVSLVRADFREPLPVTGPFDAAYSTMGSLACVDNREQLTAALSHVREVLAPGATLSLEYYATNAYRPLVKQHTVTMPTPHHGGTTTFTVTLDDADVLTMGTRIDEDGKPPVEFSEHVLLLERNEVEVCLNLAGFTVEHVYAAEGMQPYDWYTARATK</sequence>
<evidence type="ECO:0000259" key="2">
    <source>
        <dbReference type="Pfam" id="PF13649"/>
    </source>
</evidence>
<protein>
    <submittedName>
        <fullName evidence="3">Class I SAM-dependent methyltransferase</fullName>
    </submittedName>
</protein>
<evidence type="ECO:0000313" key="3">
    <source>
        <dbReference type="EMBL" id="UQA97519.1"/>
    </source>
</evidence>
<dbReference type="EMBL" id="CP086322">
    <property type="protein sequence ID" value="UQA97519.1"/>
    <property type="molecule type" value="Genomic_DNA"/>
</dbReference>
<dbReference type="GO" id="GO:0008168">
    <property type="term" value="F:methyltransferase activity"/>
    <property type="evidence" value="ECO:0007669"/>
    <property type="project" value="UniProtKB-KW"/>
</dbReference>
<dbReference type="PANTHER" id="PTHR43861">
    <property type="entry name" value="TRANS-ACONITATE 2-METHYLTRANSFERASE-RELATED"/>
    <property type="match status" value="1"/>
</dbReference>
<feature type="domain" description="Methyltransferase" evidence="2">
    <location>
        <begin position="44"/>
        <end position="137"/>
    </location>
</feature>
<dbReference type="GO" id="GO:0032259">
    <property type="term" value="P:methylation"/>
    <property type="evidence" value="ECO:0007669"/>
    <property type="project" value="UniProtKB-KW"/>
</dbReference>
<organism evidence="3 4">
    <name type="scientific">Streptomyces halobius</name>
    <dbReference type="NCBI Taxonomy" id="2879846"/>
    <lineage>
        <taxon>Bacteria</taxon>
        <taxon>Bacillati</taxon>
        <taxon>Actinomycetota</taxon>
        <taxon>Actinomycetes</taxon>
        <taxon>Kitasatosporales</taxon>
        <taxon>Streptomycetaceae</taxon>
        <taxon>Streptomyces</taxon>
    </lineage>
</organism>
<keyword evidence="1" id="KW-0808">Transferase</keyword>
<dbReference type="Proteomes" id="UP000830115">
    <property type="component" value="Chromosome"/>
</dbReference>
<dbReference type="Gene3D" id="3.40.50.150">
    <property type="entry name" value="Vaccinia Virus protein VP39"/>
    <property type="match status" value="1"/>
</dbReference>
<dbReference type="Pfam" id="PF13649">
    <property type="entry name" value="Methyltransf_25"/>
    <property type="match status" value="1"/>
</dbReference>
<dbReference type="SUPFAM" id="SSF53335">
    <property type="entry name" value="S-adenosyl-L-methionine-dependent methyltransferases"/>
    <property type="match status" value="1"/>
</dbReference>
<dbReference type="InterPro" id="IPR029063">
    <property type="entry name" value="SAM-dependent_MTases_sf"/>
</dbReference>
<dbReference type="CDD" id="cd02440">
    <property type="entry name" value="AdoMet_MTases"/>
    <property type="match status" value="1"/>
</dbReference>
<keyword evidence="4" id="KW-1185">Reference proteome</keyword>
<accession>A0ABY4MI85</accession>
<evidence type="ECO:0000313" key="4">
    <source>
        <dbReference type="Proteomes" id="UP000830115"/>
    </source>
</evidence>
<proteinExistence type="predicted"/>
<reference evidence="3" key="1">
    <citation type="submission" date="2021-10" db="EMBL/GenBank/DDBJ databases">
        <title>Streptomyces nigrumlapis sp.nov.,an antimicrobial producing actinobacterium isolated from Black Gobi rocks.</title>
        <authorList>
            <person name="Wen Y."/>
            <person name="Zhang W."/>
            <person name="Liu X.G."/>
        </authorList>
    </citation>
    <scope>NUCLEOTIDE SEQUENCE</scope>
    <source>
        <strain evidence="3">ST13-2-2</strain>
    </source>
</reference>
<evidence type="ECO:0000256" key="1">
    <source>
        <dbReference type="ARBA" id="ARBA00022679"/>
    </source>
</evidence>
<keyword evidence="3" id="KW-0489">Methyltransferase</keyword>
<dbReference type="InterPro" id="IPR041698">
    <property type="entry name" value="Methyltransf_25"/>
</dbReference>
<dbReference type="RefSeq" id="WP_248868487.1">
    <property type="nucleotide sequence ID" value="NZ_CP086322.1"/>
</dbReference>
<gene>
    <name evidence="3" type="ORF">K9S39_41750</name>
</gene>